<evidence type="ECO:0000313" key="2">
    <source>
        <dbReference type="Proteomes" id="UP001469553"/>
    </source>
</evidence>
<dbReference type="EMBL" id="JAHRIP010052361">
    <property type="protein sequence ID" value="MEQ2301412.1"/>
    <property type="molecule type" value="Genomic_DNA"/>
</dbReference>
<reference evidence="1 2" key="1">
    <citation type="submission" date="2021-06" db="EMBL/GenBank/DDBJ databases">
        <authorList>
            <person name="Palmer J.M."/>
        </authorList>
    </citation>
    <scope>NUCLEOTIDE SEQUENCE [LARGE SCALE GENOMIC DNA]</scope>
    <source>
        <strain evidence="1 2">AS_MEX2019</strain>
        <tissue evidence="1">Muscle</tissue>
    </source>
</reference>
<name>A0ABV0Z6N3_9TELE</name>
<dbReference type="Proteomes" id="UP001469553">
    <property type="component" value="Unassembled WGS sequence"/>
</dbReference>
<proteinExistence type="predicted"/>
<sequence>MEKDLFPPGLAKNPTPVERPCVSPPAPALVPVQPLSVFLNKLLKRCLCPRGCVYQSLRKPHYDKNCIF</sequence>
<evidence type="ECO:0000313" key="1">
    <source>
        <dbReference type="EMBL" id="MEQ2301412.1"/>
    </source>
</evidence>
<keyword evidence="2" id="KW-1185">Reference proteome</keyword>
<comment type="caution">
    <text evidence="1">The sequence shown here is derived from an EMBL/GenBank/DDBJ whole genome shotgun (WGS) entry which is preliminary data.</text>
</comment>
<protein>
    <submittedName>
        <fullName evidence="1">Uncharacterized protein</fullName>
    </submittedName>
</protein>
<organism evidence="1 2">
    <name type="scientific">Ameca splendens</name>
    <dbReference type="NCBI Taxonomy" id="208324"/>
    <lineage>
        <taxon>Eukaryota</taxon>
        <taxon>Metazoa</taxon>
        <taxon>Chordata</taxon>
        <taxon>Craniata</taxon>
        <taxon>Vertebrata</taxon>
        <taxon>Euteleostomi</taxon>
        <taxon>Actinopterygii</taxon>
        <taxon>Neopterygii</taxon>
        <taxon>Teleostei</taxon>
        <taxon>Neoteleostei</taxon>
        <taxon>Acanthomorphata</taxon>
        <taxon>Ovalentaria</taxon>
        <taxon>Atherinomorphae</taxon>
        <taxon>Cyprinodontiformes</taxon>
        <taxon>Goodeidae</taxon>
        <taxon>Ameca</taxon>
    </lineage>
</organism>
<accession>A0ABV0Z6N3</accession>
<gene>
    <name evidence="1" type="ORF">AMECASPLE_035569</name>
</gene>